<dbReference type="InterPro" id="IPR052981">
    <property type="entry name" value="Ingression_C2_domain"/>
</dbReference>
<feature type="compositionally biased region" description="Low complexity" evidence="1">
    <location>
        <begin position="275"/>
        <end position="292"/>
    </location>
</feature>
<dbReference type="EMBL" id="BAABUK010000006">
    <property type="protein sequence ID" value="GAA5809843.1"/>
    <property type="molecule type" value="Genomic_DNA"/>
</dbReference>
<evidence type="ECO:0000256" key="1">
    <source>
        <dbReference type="SAM" id="MobiDB-lite"/>
    </source>
</evidence>
<reference evidence="3 4" key="1">
    <citation type="submission" date="2024-04" db="EMBL/GenBank/DDBJ databases">
        <title>genome sequences of Mucor flavus KT1a and Helicostylum pulchrum KT1b strains isolated from the surface of a dry-aged beef.</title>
        <authorList>
            <person name="Toyotome T."/>
            <person name="Hosono M."/>
            <person name="Torimaru M."/>
            <person name="Fukuda K."/>
            <person name="Mikami N."/>
        </authorList>
    </citation>
    <scope>NUCLEOTIDE SEQUENCE [LARGE SCALE GENOMIC DNA]</scope>
    <source>
        <strain evidence="3 4">KT1a</strain>
    </source>
</reference>
<dbReference type="SUPFAM" id="SSF49562">
    <property type="entry name" value="C2 domain (Calcium/lipid-binding domain, CaLB)"/>
    <property type="match status" value="1"/>
</dbReference>
<feature type="region of interest" description="Disordered" evidence="1">
    <location>
        <begin position="126"/>
        <end position="434"/>
    </location>
</feature>
<gene>
    <name evidence="3" type="ORF">MFLAVUS_003258</name>
</gene>
<dbReference type="PRINTS" id="PR01217">
    <property type="entry name" value="PRICHEXTENSN"/>
</dbReference>
<accession>A0ABP9YSL9</accession>
<feature type="compositionally biased region" description="Low complexity" evidence="1">
    <location>
        <begin position="409"/>
        <end position="419"/>
    </location>
</feature>
<dbReference type="PANTHER" id="PTHR47052:SF3">
    <property type="entry name" value="INGRESSION PROTEIN 1"/>
    <property type="match status" value="1"/>
</dbReference>
<proteinExistence type="predicted"/>
<feature type="compositionally biased region" description="Low complexity" evidence="1">
    <location>
        <begin position="306"/>
        <end position="334"/>
    </location>
</feature>
<feature type="compositionally biased region" description="Pro residues" evidence="1">
    <location>
        <begin position="396"/>
        <end position="408"/>
    </location>
</feature>
<feature type="compositionally biased region" description="Pro residues" evidence="1">
    <location>
        <begin position="257"/>
        <end position="272"/>
    </location>
</feature>
<evidence type="ECO:0000313" key="3">
    <source>
        <dbReference type="EMBL" id="GAA5809843.1"/>
    </source>
</evidence>
<dbReference type="Proteomes" id="UP001473302">
    <property type="component" value="Unassembled WGS sequence"/>
</dbReference>
<comment type="caution">
    <text evidence="3">The sequence shown here is derived from an EMBL/GenBank/DDBJ whole genome shotgun (WGS) entry which is preliminary data.</text>
</comment>
<dbReference type="Gene3D" id="2.60.40.150">
    <property type="entry name" value="C2 domain"/>
    <property type="match status" value="1"/>
</dbReference>
<dbReference type="PROSITE" id="PS50004">
    <property type="entry name" value="C2"/>
    <property type="match status" value="1"/>
</dbReference>
<feature type="compositionally biased region" description="Low complexity" evidence="1">
    <location>
        <begin position="231"/>
        <end position="256"/>
    </location>
</feature>
<feature type="domain" description="C2" evidence="2">
    <location>
        <begin position="1"/>
        <end position="106"/>
    </location>
</feature>
<sequence>MSKPRIIGELVIVAYKARHLPEREIVGKQDPFVIFRLGETTQKTKTDLRGGQHPTWDDQVTLPVPEKKTLVIVQVYDEDAKRQELISECELDISKVLEDGEADDWYPLQYKGRSAGEIYLELTFYTAQPPPKRQPTRYGGRHPKPTGYAPPLPQQTPLQTPQQSRPYNPSPYPPSSFVRPAGPIPVESHSTPTYQGSPYPPQQHHQQQPPQQQRPPFNINSSPYPPPVPTPSMSTGSQQAYPPQQQQQQRPSRPNSYVPPPTSSRPTSPPGPGSYGSNTSASLLSSSYNPSNPNGPPRPNSGYGGYPSSSGNNPNRNSFPNSYASSPYPPQQSQHGFNVGGFPEPQQFSTGYAPHAEALGTPFAAHQGTPFASHQGTPFSAHQGTFHNAAPHGAPGYPPAAPGNPNYPPQQQHQYQGYPPNGGYGGGQAPYPPY</sequence>
<dbReference type="InterPro" id="IPR035892">
    <property type="entry name" value="C2_domain_sf"/>
</dbReference>
<dbReference type="SMART" id="SM00239">
    <property type="entry name" value="C2"/>
    <property type="match status" value="1"/>
</dbReference>
<evidence type="ECO:0000259" key="2">
    <source>
        <dbReference type="PROSITE" id="PS50004"/>
    </source>
</evidence>
<dbReference type="PANTHER" id="PTHR47052">
    <property type="entry name" value="CONSERVED SERINE PROLINE-RICH PROTEIN (AFU_ORTHOLOGUE AFUA_2G01790)"/>
    <property type="match status" value="1"/>
</dbReference>
<keyword evidence="4" id="KW-1185">Reference proteome</keyword>
<name>A0ABP9YSL9_9FUNG</name>
<dbReference type="Pfam" id="PF00168">
    <property type="entry name" value="C2"/>
    <property type="match status" value="1"/>
</dbReference>
<protein>
    <recommendedName>
        <fullName evidence="2">C2 domain-containing protein</fullName>
    </recommendedName>
</protein>
<feature type="compositionally biased region" description="Low complexity" evidence="1">
    <location>
        <begin position="202"/>
        <end position="216"/>
    </location>
</feature>
<organism evidence="3 4">
    <name type="scientific">Mucor flavus</name>
    <dbReference type="NCBI Taxonomy" id="439312"/>
    <lineage>
        <taxon>Eukaryota</taxon>
        <taxon>Fungi</taxon>
        <taxon>Fungi incertae sedis</taxon>
        <taxon>Mucoromycota</taxon>
        <taxon>Mucoromycotina</taxon>
        <taxon>Mucoromycetes</taxon>
        <taxon>Mucorales</taxon>
        <taxon>Mucorineae</taxon>
        <taxon>Mucoraceae</taxon>
        <taxon>Mucor</taxon>
    </lineage>
</organism>
<feature type="compositionally biased region" description="Polar residues" evidence="1">
    <location>
        <begin position="370"/>
        <end position="386"/>
    </location>
</feature>
<feature type="compositionally biased region" description="Low complexity" evidence="1">
    <location>
        <begin position="155"/>
        <end position="167"/>
    </location>
</feature>
<dbReference type="InterPro" id="IPR000008">
    <property type="entry name" value="C2_dom"/>
</dbReference>
<evidence type="ECO:0000313" key="4">
    <source>
        <dbReference type="Proteomes" id="UP001473302"/>
    </source>
</evidence>